<dbReference type="RefSeq" id="WP_066756342.1">
    <property type="nucleotide sequence ID" value="NZ_CP015199.1"/>
</dbReference>
<sequence length="330" mass="38079">MKTLLSFLFLLVFIFSCRENNTEELEKTVASYDVYIAGRENNQSCYWKNGQKTNLPPSIYIPRKIIAENNHVYIAGRIPTVPMNYQTFWKDGIRFDLDQYLNVPVTNVPQIFDFYVKNGDIYLLGQATNLNPATPSERFEFCYWKNGVKTILFTDEFTQNDSGSITVHDSKVYVSAHKKINGVSNFGYFINTTFYPLNTNYTYRNGIASNSSNLYLYGTGTTLFYRNLLTNIQTPILSPSTGAIDKIILDNNDVYLQSKNKYYKNSSEILITDPQYSFIQEMKVLDQNIYMIRYNDNGEQKVFINNVEIQSFMPPYSFGNGLHSIDVVQN</sequence>
<evidence type="ECO:0000313" key="1">
    <source>
        <dbReference type="EMBL" id="ANF51803.1"/>
    </source>
</evidence>
<accession>A0A172XXR9</accession>
<dbReference type="AlphaFoldDB" id="A0A172XXR9"/>
<dbReference type="KEGG" id="chh:A0O34_15380"/>
<organism evidence="1 2">
    <name type="scientific">Chryseobacterium glaciei</name>
    <dbReference type="NCBI Taxonomy" id="1685010"/>
    <lineage>
        <taxon>Bacteria</taxon>
        <taxon>Pseudomonadati</taxon>
        <taxon>Bacteroidota</taxon>
        <taxon>Flavobacteriia</taxon>
        <taxon>Flavobacteriales</taxon>
        <taxon>Weeksellaceae</taxon>
        <taxon>Chryseobacterium group</taxon>
        <taxon>Chryseobacterium</taxon>
    </lineage>
</organism>
<dbReference type="Proteomes" id="UP000077824">
    <property type="component" value="Chromosome"/>
</dbReference>
<dbReference type="PROSITE" id="PS51257">
    <property type="entry name" value="PROKAR_LIPOPROTEIN"/>
    <property type="match status" value="1"/>
</dbReference>
<name>A0A172XXR9_9FLAO</name>
<dbReference type="OrthoDB" id="948245at2"/>
<proteinExistence type="predicted"/>
<evidence type="ECO:0000313" key="2">
    <source>
        <dbReference type="Proteomes" id="UP000077824"/>
    </source>
</evidence>
<reference evidence="1 2" key="1">
    <citation type="submission" date="2016-04" db="EMBL/GenBank/DDBJ databases">
        <title>Complete Genome Sequence of Chryseobacterium sp. IHBB 10212.</title>
        <authorList>
            <person name="Pal M."/>
            <person name="Swarnkar M.K."/>
            <person name="Kaushal K."/>
            <person name="Chhibber S."/>
            <person name="Singh A.K."/>
            <person name="Gulati A."/>
        </authorList>
    </citation>
    <scope>NUCLEOTIDE SEQUENCE [LARGE SCALE GENOMIC DNA]</scope>
    <source>
        <strain evidence="1 2">IHBB 10212</strain>
    </source>
</reference>
<gene>
    <name evidence="1" type="ORF">A0O34_15380</name>
</gene>
<protein>
    <submittedName>
        <fullName evidence="1">Uncharacterized protein</fullName>
    </submittedName>
</protein>
<keyword evidence="2" id="KW-1185">Reference proteome</keyword>
<dbReference type="EMBL" id="CP015199">
    <property type="protein sequence ID" value="ANF51803.1"/>
    <property type="molecule type" value="Genomic_DNA"/>
</dbReference>
<dbReference type="STRING" id="1685010.A0O34_15380"/>